<gene>
    <name evidence="4" type="ORF">GCM10007036_43900</name>
</gene>
<sequence length="198" mass="21650">MGEHERSCETLAGSRRAAGEAGDLFCIVRFKAEREIDLNNREHDLRPGERAVAAPAPTDASLTFVGVIRTPWTDRAQCPRQGSPDGPVCVIEVFPPWVEALDGVDGRERLEVLYWLHESRRDLVAQSPRGGVVRGTFSIRSPVRPNPIGTAIVRLVRLEGAILHVRGLDCLDGTPLLDLKPDRSLFGAPAPDETSSGR</sequence>
<comment type="caution">
    <text evidence="4">The sequence shown here is derived from an EMBL/GenBank/DDBJ whole genome shotgun (WGS) entry which is preliminary data.</text>
</comment>
<evidence type="ECO:0000259" key="3">
    <source>
        <dbReference type="PROSITE" id="PS51668"/>
    </source>
</evidence>
<dbReference type="CDD" id="cd09281">
    <property type="entry name" value="UPF0066"/>
    <property type="match status" value="1"/>
</dbReference>
<reference evidence="4" key="2">
    <citation type="submission" date="2020-09" db="EMBL/GenBank/DDBJ databases">
        <authorList>
            <person name="Sun Q."/>
            <person name="Zhou Y."/>
        </authorList>
    </citation>
    <scope>NUCLEOTIDE SEQUENCE</scope>
    <source>
        <strain evidence="4">CGMCC 1.12214</strain>
    </source>
</reference>
<dbReference type="PANTHER" id="PTHR12818">
    <property type="entry name" value="TRNA (ADENINE(37)-N6)-METHYLTRANSFERASE"/>
    <property type="match status" value="1"/>
</dbReference>
<accession>A0A917IA79</accession>
<comment type="similarity">
    <text evidence="2">Belongs to the tRNA methyltransferase O family.</text>
</comment>
<dbReference type="RefSeq" id="WP_188519951.1">
    <property type="nucleotide sequence ID" value="NZ_BMES01000003.1"/>
</dbReference>
<dbReference type="InterPro" id="IPR023370">
    <property type="entry name" value="TrmO-like_N"/>
</dbReference>
<dbReference type="InterPro" id="IPR036413">
    <property type="entry name" value="YaeB-like_sf"/>
</dbReference>
<keyword evidence="1" id="KW-0949">S-adenosyl-L-methionine</keyword>
<dbReference type="EMBL" id="BMES01000003">
    <property type="protein sequence ID" value="GGH32210.1"/>
    <property type="molecule type" value="Genomic_DNA"/>
</dbReference>
<dbReference type="Proteomes" id="UP000603912">
    <property type="component" value="Unassembled WGS sequence"/>
</dbReference>
<feature type="domain" description="TsaA-like" evidence="3">
    <location>
        <begin position="62"/>
        <end position="191"/>
    </location>
</feature>
<organism evidence="4 5">
    <name type="scientific">Alsobacter metallidurans</name>
    <dbReference type="NCBI Taxonomy" id="340221"/>
    <lineage>
        <taxon>Bacteria</taxon>
        <taxon>Pseudomonadati</taxon>
        <taxon>Pseudomonadota</taxon>
        <taxon>Alphaproteobacteria</taxon>
        <taxon>Hyphomicrobiales</taxon>
        <taxon>Alsobacteraceae</taxon>
        <taxon>Alsobacter</taxon>
    </lineage>
</organism>
<name>A0A917IA79_9HYPH</name>
<dbReference type="Pfam" id="PF01980">
    <property type="entry name" value="TrmO_N"/>
    <property type="match status" value="1"/>
</dbReference>
<dbReference type="AlphaFoldDB" id="A0A917IA79"/>
<evidence type="ECO:0000256" key="2">
    <source>
        <dbReference type="ARBA" id="ARBA00033753"/>
    </source>
</evidence>
<dbReference type="PROSITE" id="PS51668">
    <property type="entry name" value="TSAA_2"/>
    <property type="match status" value="1"/>
</dbReference>
<evidence type="ECO:0000313" key="4">
    <source>
        <dbReference type="EMBL" id="GGH32210.1"/>
    </source>
</evidence>
<dbReference type="Gene3D" id="2.40.30.70">
    <property type="entry name" value="YaeB-like"/>
    <property type="match status" value="1"/>
</dbReference>
<evidence type="ECO:0000256" key="1">
    <source>
        <dbReference type="ARBA" id="ARBA00022691"/>
    </source>
</evidence>
<dbReference type="PANTHER" id="PTHR12818:SF0">
    <property type="entry name" value="TRNA (ADENINE(37)-N6)-METHYLTRANSFERASE"/>
    <property type="match status" value="1"/>
</dbReference>
<reference evidence="4" key="1">
    <citation type="journal article" date="2014" name="Int. J. Syst. Evol. Microbiol.">
        <title>Complete genome sequence of Corynebacterium casei LMG S-19264T (=DSM 44701T), isolated from a smear-ripened cheese.</title>
        <authorList>
            <consortium name="US DOE Joint Genome Institute (JGI-PGF)"/>
            <person name="Walter F."/>
            <person name="Albersmeier A."/>
            <person name="Kalinowski J."/>
            <person name="Ruckert C."/>
        </authorList>
    </citation>
    <scope>NUCLEOTIDE SEQUENCE</scope>
    <source>
        <strain evidence="4">CGMCC 1.12214</strain>
    </source>
</reference>
<dbReference type="InterPro" id="IPR040372">
    <property type="entry name" value="YaeB-like"/>
</dbReference>
<dbReference type="InterPro" id="IPR036414">
    <property type="entry name" value="YaeB_N_sf"/>
</dbReference>
<dbReference type="SUPFAM" id="SSF118196">
    <property type="entry name" value="YaeB-like"/>
    <property type="match status" value="1"/>
</dbReference>
<evidence type="ECO:0000313" key="5">
    <source>
        <dbReference type="Proteomes" id="UP000603912"/>
    </source>
</evidence>
<keyword evidence="5" id="KW-1185">Reference proteome</keyword>
<dbReference type="NCBIfam" id="TIGR00104">
    <property type="entry name" value="tRNA_TsaA"/>
    <property type="match status" value="1"/>
</dbReference>
<proteinExistence type="inferred from homology"/>
<protein>
    <recommendedName>
        <fullName evidence="3">TsaA-like domain-containing protein</fullName>
    </recommendedName>
</protein>